<dbReference type="Proteomes" id="UP000435837">
    <property type="component" value="Unassembled WGS sequence"/>
</dbReference>
<dbReference type="AlphaFoldDB" id="A0A640SI84"/>
<comment type="caution">
    <text evidence="3">The sequence shown here is derived from an EMBL/GenBank/DDBJ whole genome shotgun (WGS) entry which is preliminary data.</text>
</comment>
<dbReference type="Pfam" id="PF13560">
    <property type="entry name" value="HTH_31"/>
    <property type="match status" value="1"/>
</dbReference>
<feature type="transmembrane region" description="Helical" evidence="2">
    <location>
        <begin position="165"/>
        <end position="185"/>
    </location>
</feature>
<dbReference type="OrthoDB" id="3534750at2"/>
<feature type="compositionally biased region" description="Low complexity" evidence="1">
    <location>
        <begin position="142"/>
        <end position="157"/>
    </location>
</feature>
<feature type="region of interest" description="Disordered" evidence="1">
    <location>
        <begin position="104"/>
        <end position="157"/>
    </location>
</feature>
<keyword evidence="2" id="KW-0812">Transmembrane</keyword>
<dbReference type="InterPro" id="IPR001387">
    <property type="entry name" value="Cro/C1-type_HTH"/>
</dbReference>
<evidence type="ECO:0000313" key="3">
    <source>
        <dbReference type="EMBL" id="GFE11129.1"/>
    </source>
</evidence>
<feature type="compositionally biased region" description="Low complexity" evidence="1">
    <location>
        <begin position="200"/>
        <end position="213"/>
    </location>
</feature>
<dbReference type="EMBL" id="BLIN01000005">
    <property type="protein sequence ID" value="GFE11129.1"/>
    <property type="molecule type" value="Genomic_DNA"/>
</dbReference>
<proteinExistence type="predicted"/>
<organism evidence="3 4">
    <name type="scientific">Streptomyces caniferus</name>
    <dbReference type="NCBI Taxonomy" id="285557"/>
    <lineage>
        <taxon>Bacteria</taxon>
        <taxon>Bacillati</taxon>
        <taxon>Actinomycetota</taxon>
        <taxon>Actinomycetes</taxon>
        <taxon>Kitasatosporales</taxon>
        <taxon>Streptomycetaceae</taxon>
        <taxon>Streptomyces</taxon>
    </lineage>
</organism>
<reference evidence="3 4" key="1">
    <citation type="submission" date="2019-12" db="EMBL/GenBank/DDBJ databases">
        <title>Whole genome shotgun sequence of Streptomyces caniferus NBRC 15389.</title>
        <authorList>
            <person name="Ichikawa N."/>
            <person name="Kimura A."/>
            <person name="Kitahashi Y."/>
            <person name="Komaki H."/>
            <person name="Tamura T."/>
        </authorList>
    </citation>
    <scope>NUCLEOTIDE SEQUENCE [LARGE SCALE GENOMIC DNA]</scope>
    <source>
        <strain evidence="3 4">NBRC 15389</strain>
    </source>
</reference>
<evidence type="ECO:0000256" key="2">
    <source>
        <dbReference type="SAM" id="Phobius"/>
    </source>
</evidence>
<feature type="compositionally biased region" description="Basic and acidic residues" evidence="1">
    <location>
        <begin position="104"/>
        <end position="113"/>
    </location>
</feature>
<protein>
    <recommendedName>
        <fullName evidence="5">HTH cro/C1-type domain-containing protein</fullName>
    </recommendedName>
</protein>
<evidence type="ECO:0000313" key="4">
    <source>
        <dbReference type="Proteomes" id="UP000435837"/>
    </source>
</evidence>
<feature type="compositionally biased region" description="Polar residues" evidence="1">
    <location>
        <begin position="1"/>
        <end position="10"/>
    </location>
</feature>
<gene>
    <name evidence="3" type="ORF">Scani_73970</name>
</gene>
<keyword evidence="2" id="KW-1133">Transmembrane helix</keyword>
<keyword evidence="2" id="KW-0472">Membrane</keyword>
<evidence type="ECO:0008006" key="5">
    <source>
        <dbReference type="Google" id="ProtNLM"/>
    </source>
</evidence>
<dbReference type="CDD" id="cd00093">
    <property type="entry name" value="HTH_XRE"/>
    <property type="match status" value="1"/>
</dbReference>
<dbReference type="RefSeq" id="WP_159481834.1">
    <property type="nucleotide sequence ID" value="NZ_BAAATH010000001.1"/>
</dbReference>
<accession>A0A640SI84</accession>
<feature type="region of interest" description="Disordered" evidence="1">
    <location>
        <begin position="1"/>
        <end position="25"/>
    </location>
</feature>
<dbReference type="SUPFAM" id="SSF47413">
    <property type="entry name" value="lambda repressor-like DNA-binding domains"/>
    <property type="match status" value="1"/>
</dbReference>
<evidence type="ECO:0000256" key="1">
    <source>
        <dbReference type="SAM" id="MobiDB-lite"/>
    </source>
</evidence>
<dbReference type="InterPro" id="IPR010982">
    <property type="entry name" value="Lambda_DNA-bd_dom_sf"/>
</dbReference>
<dbReference type="GO" id="GO:0003677">
    <property type="term" value="F:DNA binding"/>
    <property type="evidence" value="ECO:0007669"/>
    <property type="project" value="InterPro"/>
</dbReference>
<feature type="region of interest" description="Disordered" evidence="1">
    <location>
        <begin position="184"/>
        <end position="213"/>
    </location>
</feature>
<sequence>MRDVPGNQNHGPHVRRKPLAPLPDELSGPVRDFVAALRRMHGELGYSLKQLEGRLPASRSSLSRYLRGQSLPDERLLVQWCKLSFTGEDRLPALVELLHRALESADSGERGTADPDEAGAVASDAREAPTQRDGAPEAETIGTGSAAGPAAGATPTAGRHRLRPVLAALGAVVVVAAAALAVPALTGPDGTSDGDGDGRSQGSQAAASATGSARITVHNIERDCQHRRTEDCSLGLAGDPSRLYRRSNIVGHVWHGDVLRAVCRIANGVTVTDEVGGHSSMWFRVDHDGKQVWVPGIRIRPEQLENTELPTCPE</sequence>
<name>A0A640SI84_9ACTN</name>